<keyword evidence="4" id="KW-0812">Transmembrane</keyword>
<dbReference type="PRINTS" id="PR00032">
    <property type="entry name" value="HTHARAC"/>
</dbReference>
<dbReference type="EMBL" id="OBEH01000003">
    <property type="protein sequence ID" value="SNZ00418.1"/>
    <property type="molecule type" value="Genomic_DNA"/>
</dbReference>
<feature type="transmembrane region" description="Helical" evidence="4">
    <location>
        <begin position="167"/>
        <end position="189"/>
    </location>
</feature>
<feature type="transmembrane region" description="Helical" evidence="4">
    <location>
        <begin position="195"/>
        <end position="214"/>
    </location>
</feature>
<feature type="transmembrane region" description="Helical" evidence="4">
    <location>
        <begin position="68"/>
        <end position="90"/>
    </location>
</feature>
<sequence>MKTLKISKEIEFLLGSFGAVQSAFLGIYLFLGKKHNTTNTLLSVFFFLITVRVVKSLLWAYLDMLPVWFINIGFIAHFATGPTLLLYFLYVFKPKKWHIQNYLHFVPSLLLLPFLFRINGGNFWHIGGYSFLLYHQLIYTTLTFGILLLFLIKTNKHTSTIEKEKKYWLFILFIGAASIQLAYFSNYVLGLSPYLLGPIIYAVFIYIIAFYAFLNQRIFEEKETSSKYQNINITTQEFEHYQNKIIQVIEVDKPYLNTDYTLDKLSKQISLPTYLTSHIINKGFNTNFSDFINLYRINKAASMLTSSSYNHIKISQIAYDCGFNTLSSFNSSFKKIKGTTPSQFKKIKLMDL</sequence>
<evidence type="ECO:0000256" key="4">
    <source>
        <dbReference type="SAM" id="Phobius"/>
    </source>
</evidence>
<dbReference type="InterPro" id="IPR018062">
    <property type="entry name" value="HTH_AraC-typ_CS"/>
</dbReference>
<dbReference type="PROSITE" id="PS00041">
    <property type="entry name" value="HTH_ARAC_FAMILY_1"/>
    <property type="match status" value="1"/>
</dbReference>
<feature type="transmembrane region" description="Helical" evidence="4">
    <location>
        <begin position="43"/>
        <end position="62"/>
    </location>
</feature>
<feature type="transmembrane region" description="Helical" evidence="4">
    <location>
        <begin position="132"/>
        <end position="152"/>
    </location>
</feature>
<accession>A0A285MTG1</accession>
<protein>
    <submittedName>
        <fullName evidence="6">AraC-type DNA-binding protein</fullName>
    </submittedName>
</protein>
<evidence type="ECO:0000256" key="2">
    <source>
        <dbReference type="ARBA" id="ARBA00023125"/>
    </source>
</evidence>
<keyword evidence="3" id="KW-0804">Transcription</keyword>
<feature type="domain" description="HTH araC/xylS-type" evidence="5">
    <location>
        <begin position="243"/>
        <end position="347"/>
    </location>
</feature>
<dbReference type="OrthoDB" id="6283866at2"/>
<reference evidence="7" key="1">
    <citation type="submission" date="2017-09" db="EMBL/GenBank/DDBJ databases">
        <authorList>
            <person name="Varghese N."/>
            <person name="Submissions S."/>
        </authorList>
    </citation>
    <scope>NUCLEOTIDE SEQUENCE [LARGE SCALE GENOMIC DNA]</scope>
    <source>
        <strain evidence="7">DSM 25885</strain>
    </source>
</reference>
<keyword evidence="2 6" id="KW-0238">DNA-binding</keyword>
<dbReference type="InterPro" id="IPR018060">
    <property type="entry name" value="HTH_AraC"/>
</dbReference>
<feature type="transmembrane region" description="Helical" evidence="4">
    <location>
        <begin position="102"/>
        <end position="120"/>
    </location>
</feature>
<feature type="transmembrane region" description="Helical" evidence="4">
    <location>
        <begin position="12"/>
        <end position="31"/>
    </location>
</feature>
<name>A0A285MTG1_9FLAO</name>
<dbReference type="Gene3D" id="1.10.10.60">
    <property type="entry name" value="Homeodomain-like"/>
    <property type="match status" value="1"/>
</dbReference>
<organism evidence="6 7">
    <name type="scientific">Flagellimonas pacifica</name>
    <dbReference type="NCBI Taxonomy" id="1247520"/>
    <lineage>
        <taxon>Bacteria</taxon>
        <taxon>Pseudomonadati</taxon>
        <taxon>Bacteroidota</taxon>
        <taxon>Flavobacteriia</taxon>
        <taxon>Flavobacteriales</taxon>
        <taxon>Flavobacteriaceae</taxon>
        <taxon>Flagellimonas</taxon>
    </lineage>
</organism>
<dbReference type="AlphaFoldDB" id="A0A285MTG1"/>
<keyword evidence="4" id="KW-1133">Transmembrane helix</keyword>
<dbReference type="Pfam" id="PF12833">
    <property type="entry name" value="HTH_18"/>
    <property type="match status" value="1"/>
</dbReference>
<dbReference type="RefSeq" id="WP_097045886.1">
    <property type="nucleotide sequence ID" value="NZ_OBEH01000003.1"/>
</dbReference>
<keyword evidence="7" id="KW-1185">Reference proteome</keyword>
<keyword evidence="1" id="KW-0805">Transcription regulation</keyword>
<keyword evidence="4" id="KW-0472">Membrane</keyword>
<evidence type="ECO:0000313" key="7">
    <source>
        <dbReference type="Proteomes" id="UP000219048"/>
    </source>
</evidence>
<dbReference type="SMART" id="SM00342">
    <property type="entry name" value="HTH_ARAC"/>
    <property type="match status" value="1"/>
</dbReference>
<dbReference type="PANTHER" id="PTHR43280">
    <property type="entry name" value="ARAC-FAMILY TRANSCRIPTIONAL REGULATOR"/>
    <property type="match status" value="1"/>
</dbReference>
<evidence type="ECO:0000256" key="3">
    <source>
        <dbReference type="ARBA" id="ARBA00023163"/>
    </source>
</evidence>
<dbReference type="Proteomes" id="UP000219048">
    <property type="component" value="Unassembled WGS sequence"/>
</dbReference>
<dbReference type="GO" id="GO:0043565">
    <property type="term" value="F:sequence-specific DNA binding"/>
    <property type="evidence" value="ECO:0007669"/>
    <property type="project" value="InterPro"/>
</dbReference>
<dbReference type="InterPro" id="IPR020449">
    <property type="entry name" value="Tscrpt_reg_AraC-type_HTH"/>
</dbReference>
<evidence type="ECO:0000259" key="5">
    <source>
        <dbReference type="PROSITE" id="PS01124"/>
    </source>
</evidence>
<dbReference type="SUPFAM" id="SSF46689">
    <property type="entry name" value="Homeodomain-like"/>
    <property type="match status" value="1"/>
</dbReference>
<evidence type="ECO:0000313" key="6">
    <source>
        <dbReference type="EMBL" id="SNZ00418.1"/>
    </source>
</evidence>
<dbReference type="PROSITE" id="PS01124">
    <property type="entry name" value="HTH_ARAC_FAMILY_2"/>
    <property type="match status" value="1"/>
</dbReference>
<gene>
    <name evidence="6" type="ORF">SAMN06265377_2242</name>
</gene>
<evidence type="ECO:0000256" key="1">
    <source>
        <dbReference type="ARBA" id="ARBA00023015"/>
    </source>
</evidence>
<dbReference type="InterPro" id="IPR009057">
    <property type="entry name" value="Homeodomain-like_sf"/>
</dbReference>
<proteinExistence type="predicted"/>
<dbReference type="PANTHER" id="PTHR43280:SF29">
    <property type="entry name" value="ARAC-FAMILY TRANSCRIPTIONAL REGULATOR"/>
    <property type="match status" value="1"/>
</dbReference>
<dbReference type="GO" id="GO:0003700">
    <property type="term" value="F:DNA-binding transcription factor activity"/>
    <property type="evidence" value="ECO:0007669"/>
    <property type="project" value="InterPro"/>
</dbReference>